<reference evidence="1 2" key="1">
    <citation type="submission" date="2017-06" db="EMBL/GenBank/DDBJ databases">
        <title>Draft Genome Sequence of Natranaerobius trueperi halophilic, alkalithermophilic bacteria from soda lakes.</title>
        <authorList>
            <person name="Zhao B."/>
        </authorList>
    </citation>
    <scope>NUCLEOTIDE SEQUENCE [LARGE SCALE GENOMIC DNA]</scope>
    <source>
        <strain evidence="1 2">DSM 18760</strain>
    </source>
</reference>
<sequence length="120" mass="14160">MWRVAKDPQTSNPIYFRECTSDSGHIGLIVITEEPFRLKFYPNTFLDELYRNKQLEHQKIKQQHITINEQEALVVEEEDLASFDDELLDYRKLRSILSEVIIDTDVDAIIDLVVKLDQKH</sequence>
<comment type="caution">
    <text evidence="1">The sequence shown here is derived from an EMBL/GenBank/DDBJ whole genome shotgun (WGS) entry which is preliminary data.</text>
</comment>
<gene>
    <name evidence="1" type="ORF">CDO51_11515</name>
</gene>
<protein>
    <submittedName>
        <fullName evidence="1">Uncharacterized protein</fullName>
    </submittedName>
</protein>
<dbReference type="OrthoDB" id="9892347at2"/>
<organism evidence="1 2">
    <name type="scientific">Natranaerobius trueperi</name>
    <dbReference type="NCBI Taxonomy" id="759412"/>
    <lineage>
        <taxon>Bacteria</taxon>
        <taxon>Bacillati</taxon>
        <taxon>Bacillota</taxon>
        <taxon>Clostridia</taxon>
        <taxon>Natranaerobiales</taxon>
        <taxon>Natranaerobiaceae</taxon>
        <taxon>Natranaerobius</taxon>
    </lineage>
</organism>
<accession>A0A226BV85</accession>
<dbReference type="Proteomes" id="UP000214588">
    <property type="component" value="Unassembled WGS sequence"/>
</dbReference>
<dbReference type="EMBL" id="NIQC01000034">
    <property type="protein sequence ID" value="OWZ82903.1"/>
    <property type="molecule type" value="Genomic_DNA"/>
</dbReference>
<proteinExistence type="predicted"/>
<evidence type="ECO:0000313" key="1">
    <source>
        <dbReference type="EMBL" id="OWZ82903.1"/>
    </source>
</evidence>
<keyword evidence="2" id="KW-1185">Reference proteome</keyword>
<evidence type="ECO:0000313" key="2">
    <source>
        <dbReference type="Proteomes" id="UP000214588"/>
    </source>
</evidence>
<dbReference type="RefSeq" id="WP_089024384.1">
    <property type="nucleotide sequence ID" value="NZ_NIQC01000034.1"/>
</dbReference>
<dbReference type="AlphaFoldDB" id="A0A226BV85"/>
<name>A0A226BV85_9FIRM</name>